<dbReference type="Gene3D" id="2.40.30.10">
    <property type="entry name" value="Translation factors"/>
    <property type="match status" value="1"/>
</dbReference>
<evidence type="ECO:0000256" key="3">
    <source>
        <dbReference type="ARBA" id="ARBA00012872"/>
    </source>
</evidence>
<dbReference type="OrthoDB" id="9784483at2"/>
<evidence type="ECO:0000313" key="18">
    <source>
        <dbReference type="Proteomes" id="UP000298636"/>
    </source>
</evidence>
<evidence type="ECO:0000256" key="6">
    <source>
        <dbReference type="ARBA" id="ARBA00022630"/>
    </source>
</evidence>
<dbReference type="Proteomes" id="UP000298636">
    <property type="component" value="Chromosome"/>
</dbReference>
<dbReference type="PANTHER" id="PTHR47878:SF1">
    <property type="entry name" value="FLAVODOXIN_FERREDOXIN--NADP REDUCTASE"/>
    <property type="match status" value="1"/>
</dbReference>
<sequence length="248" mass="29114">MTKWINATVIRVQKWTPNLFKLFLHAPITPFLSGQFTKIATTYKQKYIQRAYSFVNSYKNKNLEFCVTLIQHGIMSHQLYNLLNHKKILIDKNPNGFFTIQEIPDCEILWMFATGTAIGPFCSILQNGSKLNRFKKIILVHAVKYKKDLIYSSLIKKIKKYLNHLIFTTIISREYNNQNSLTGRIPQLLHSQTLEKKIGYTINPQTSHIMLCGNPNMVKETQQYLINFRSLKKHLRRKPGHISVEHYW</sequence>
<dbReference type="Pfam" id="PF00175">
    <property type="entry name" value="NAD_binding_1"/>
    <property type="match status" value="1"/>
</dbReference>
<comment type="catalytic activity">
    <reaction evidence="14">
        <text>reduced [flavodoxin] + NADP(+) = oxidized [flavodoxin] + NADPH + 2 H(+)</text>
        <dbReference type="Rhea" id="RHEA:50756"/>
        <dbReference type="Rhea" id="RHEA-COMP:10622"/>
        <dbReference type="Rhea" id="RHEA-COMP:10623"/>
        <dbReference type="ChEBI" id="CHEBI:15378"/>
        <dbReference type="ChEBI" id="CHEBI:57618"/>
        <dbReference type="ChEBI" id="CHEBI:57783"/>
        <dbReference type="ChEBI" id="CHEBI:58210"/>
        <dbReference type="ChEBI" id="CHEBI:58349"/>
        <dbReference type="EC" id="1.19.1.1"/>
    </reaction>
</comment>
<dbReference type="AlphaFoldDB" id="A0A4D6YJ84"/>
<evidence type="ECO:0000256" key="11">
    <source>
        <dbReference type="ARBA" id="ARBA00029856"/>
    </source>
</evidence>
<accession>A0A4D6YJ84</accession>
<comment type="cofactor">
    <cofactor evidence="1">
        <name>FAD</name>
        <dbReference type="ChEBI" id="CHEBI:57692"/>
    </cofactor>
</comment>
<evidence type="ECO:0000259" key="16">
    <source>
        <dbReference type="PROSITE" id="PS51384"/>
    </source>
</evidence>
<evidence type="ECO:0000256" key="5">
    <source>
        <dbReference type="ARBA" id="ARBA00020327"/>
    </source>
</evidence>
<dbReference type="InterPro" id="IPR001433">
    <property type="entry name" value="OxRdtase_FAD/NAD-bd"/>
</dbReference>
<gene>
    <name evidence="17" type="ORF">D9V79_01875</name>
</gene>
<reference evidence="17 18" key="1">
    <citation type="submission" date="2018-10" db="EMBL/GenBank/DDBJ databases">
        <title>Comparative functional genomics of the obligate endosymbiont Buchnera aphidicola.</title>
        <authorList>
            <person name="Chong R.A."/>
        </authorList>
    </citation>
    <scope>NUCLEOTIDE SEQUENCE [LARGE SCALE GENOMIC DNA]</scope>
    <source>
        <strain evidence="17 18">Ssp</strain>
    </source>
</reference>
<dbReference type="InterPro" id="IPR033892">
    <property type="entry name" value="FNR_bac"/>
</dbReference>
<dbReference type="InterPro" id="IPR051930">
    <property type="entry name" value="FNR_type-1"/>
</dbReference>
<keyword evidence="10" id="KW-0560">Oxidoreductase</keyword>
<dbReference type="InterPro" id="IPR017927">
    <property type="entry name" value="FAD-bd_FR_type"/>
</dbReference>
<dbReference type="GO" id="GO:0042167">
    <property type="term" value="P:heme catabolic process"/>
    <property type="evidence" value="ECO:0007669"/>
    <property type="project" value="TreeGrafter"/>
</dbReference>
<dbReference type="GO" id="GO:0000166">
    <property type="term" value="F:nucleotide binding"/>
    <property type="evidence" value="ECO:0007669"/>
    <property type="project" value="UniProtKB-KW"/>
</dbReference>
<organism evidence="17 18">
    <name type="scientific">Buchnera aphidicola</name>
    <name type="common">Stegophylla sp.</name>
    <dbReference type="NCBI Taxonomy" id="2315800"/>
    <lineage>
        <taxon>Bacteria</taxon>
        <taxon>Pseudomonadati</taxon>
        <taxon>Pseudomonadota</taxon>
        <taxon>Gammaproteobacteria</taxon>
        <taxon>Enterobacterales</taxon>
        <taxon>Erwiniaceae</taxon>
        <taxon>Buchnera</taxon>
    </lineage>
</organism>
<evidence type="ECO:0000256" key="2">
    <source>
        <dbReference type="ARBA" id="ARBA00008312"/>
    </source>
</evidence>
<evidence type="ECO:0000256" key="8">
    <source>
        <dbReference type="ARBA" id="ARBA00022827"/>
    </source>
</evidence>
<dbReference type="InterPro" id="IPR008333">
    <property type="entry name" value="Cbr1-like_FAD-bd_dom"/>
</dbReference>
<dbReference type="EMBL" id="CP032998">
    <property type="protein sequence ID" value="QCI26521.1"/>
    <property type="molecule type" value="Genomic_DNA"/>
</dbReference>
<evidence type="ECO:0000256" key="4">
    <source>
        <dbReference type="ARBA" id="ARBA00013223"/>
    </source>
</evidence>
<proteinExistence type="inferred from homology"/>
<evidence type="ECO:0000256" key="1">
    <source>
        <dbReference type="ARBA" id="ARBA00001974"/>
    </source>
</evidence>
<keyword evidence="18" id="KW-1185">Reference proteome</keyword>
<protein>
    <recommendedName>
        <fullName evidence="5">Flavodoxin/ferredoxin--NADP reductase</fullName>
        <ecNumber evidence="4">1.18.1.2</ecNumber>
        <ecNumber evidence="3">1.19.1.1</ecNumber>
    </recommendedName>
    <alternativeName>
        <fullName evidence="13">Ferredoxin (flavodoxin):NADP(+) oxidoreductase</fullName>
    </alternativeName>
    <alternativeName>
        <fullName evidence="11">Ferredoxin--NADP reductase</fullName>
    </alternativeName>
    <alternativeName>
        <fullName evidence="12">Flavodoxin--NADP reductase</fullName>
    </alternativeName>
</protein>
<keyword evidence="8" id="KW-0274">FAD</keyword>
<evidence type="ECO:0000256" key="15">
    <source>
        <dbReference type="ARBA" id="ARBA00047776"/>
    </source>
</evidence>
<evidence type="ECO:0000256" key="9">
    <source>
        <dbReference type="ARBA" id="ARBA00022857"/>
    </source>
</evidence>
<evidence type="ECO:0000256" key="10">
    <source>
        <dbReference type="ARBA" id="ARBA00023002"/>
    </source>
</evidence>
<comment type="similarity">
    <text evidence="2">Belongs to the ferredoxin--NADP reductase type 1 family.</text>
</comment>
<dbReference type="GO" id="GO:0004324">
    <property type="term" value="F:ferredoxin-NADP+ reductase activity"/>
    <property type="evidence" value="ECO:0007669"/>
    <property type="project" value="UniProtKB-EC"/>
</dbReference>
<evidence type="ECO:0000256" key="13">
    <source>
        <dbReference type="ARBA" id="ARBA00030173"/>
    </source>
</evidence>
<dbReference type="GO" id="GO:0034599">
    <property type="term" value="P:cellular response to oxidative stress"/>
    <property type="evidence" value="ECO:0007669"/>
    <property type="project" value="TreeGrafter"/>
</dbReference>
<name>A0A4D6YJ84_9GAMM</name>
<dbReference type="PANTHER" id="PTHR47878">
    <property type="entry name" value="OXIDOREDUCTASE FAD/NAD(P)-BINDING DOMAIN PROTEIN"/>
    <property type="match status" value="1"/>
</dbReference>
<keyword evidence="6" id="KW-0285">Flavoprotein</keyword>
<evidence type="ECO:0000256" key="14">
    <source>
        <dbReference type="ARBA" id="ARBA00047271"/>
    </source>
</evidence>
<dbReference type="Gene3D" id="3.40.50.80">
    <property type="entry name" value="Nucleotide-binding domain of ferredoxin-NADP reductase (FNR) module"/>
    <property type="match status" value="1"/>
</dbReference>
<dbReference type="Pfam" id="PF00970">
    <property type="entry name" value="FAD_binding_6"/>
    <property type="match status" value="1"/>
</dbReference>
<dbReference type="CDD" id="cd06195">
    <property type="entry name" value="FNR1"/>
    <property type="match status" value="1"/>
</dbReference>
<evidence type="ECO:0000313" key="17">
    <source>
        <dbReference type="EMBL" id="QCI26521.1"/>
    </source>
</evidence>
<dbReference type="PROSITE" id="PS51384">
    <property type="entry name" value="FAD_FR"/>
    <property type="match status" value="1"/>
</dbReference>
<comment type="catalytic activity">
    <reaction evidence="15">
        <text>2 reduced [2Fe-2S]-[ferredoxin] + NADP(+) + H(+) = 2 oxidized [2Fe-2S]-[ferredoxin] + NADPH</text>
        <dbReference type="Rhea" id="RHEA:20125"/>
        <dbReference type="Rhea" id="RHEA-COMP:10000"/>
        <dbReference type="Rhea" id="RHEA-COMP:10001"/>
        <dbReference type="ChEBI" id="CHEBI:15378"/>
        <dbReference type="ChEBI" id="CHEBI:33737"/>
        <dbReference type="ChEBI" id="CHEBI:33738"/>
        <dbReference type="ChEBI" id="CHEBI:57783"/>
        <dbReference type="ChEBI" id="CHEBI:58349"/>
        <dbReference type="EC" id="1.18.1.2"/>
    </reaction>
</comment>
<evidence type="ECO:0000256" key="12">
    <source>
        <dbReference type="ARBA" id="ARBA00030000"/>
    </source>
</evidence>
<dbReference type="InterPro" id="IPR017938">
    <property type="entry name" value="Riboflavin_synthase-like_b-brl"/>
</dbReference>
<dbReference type="EC" id="1.18.1.2" evidence="4"/>
<dbReference type="EC" id="1.19.1.1" evidence="3"/>
<keyword evidence="7" id="KW-0547">Nucleotide-binding</keyword>
<feature type="domain" description="FAD-binding FR-type" evidence="16">
    <location>
        <begin position="2"/>
        <end position="101"/>
    </location>
</feature>
<evidence type="ECO:0000256" key="7">
    <source>
        <dbReference type="ARBA" id="ARBA00022741"/>
    </source>
</evidence>
<dbReference type="RefSeq" id="WP_158352126.1">
    <property type="nucleotide sequence ID" value="NZ_CP032998.1"/>
</dbReference>
<keyword evidence="9" id="KW-0521">NADP</keyword>
<dbReference type="SUPFAM" id="SSF52343">
    <property type="entry name" value="Ferredoxin reductase-like, C-terminal NADP-linked domain"/>
    <property type="match status" value="1"/>
</dbReference>
<dbReference type="SUPFAM" id="SSF63380">
    <property type="entry name" value="Riboflavin synthase domain-like"/>
    <property type="match status" value="1"/>
</dbReference>
<dbReference type="InterPro" id="IPR039261">
    <property type="entry name" value="FNR_nucleotide-bd"/>
</dbReference>